<keyword evidence="2" id="KW-1185">Reference proteome</keyword>
<dbReference type="EMBL" id="NKCI01000113">
    <property type="protein sequence ID" value="RSL54264.1"/>
    <property type="molecule type" value="Genomic_DNA"/>
</dbReference>
<dbReference type="AlphaFoldDB" id="A0A428PMI9"/>
<dbReference type="STRING" id="1325734.A0A428PMI9"/>
<organism evidence="1 2">
    <name type="scientific">Fusarium duplospermum</name>
    <dbReference type="NCBI Taxonomy" id="1325734"/>
    <lineage>
        <taxon>Eukaryota</taxon>
        <taxon>Fungi</taxon>
        <taxon>Dikarya</taxon>
        <taxon>Ascomycota</taxon>
        <taxon>Pezizomycotina</taxon>
        <taxon>Sordariomycetes</taxon>
        <taxon>Hypocreomycetidae</taxon>
        <taxon>Hypocreales</taxon>
        <taxon>Nectriaceae</taxon>
        <taxon>Fusarium</taxon>
        <taxon>Fusarium solani species complex</taxon>
    </lineage>
</organism>
<sequence length="476" mass="53295">MSQPASPRPCQVYEPASFERLPPELLLPIITSLPGLDTLWNLMRASPSAFRVFNSHALTITEGILSGPNSILPPKIREVVRGVILVRSKALPFKNLHEFQEKFLRGSMRWIQWPSELSMALGPETLSVSNVSVTVLRSVVATAYQIVALAQACLASCLERVRALKVSHPVDPKISYTDDFGRPNELIPAFERKYPGKPVKVVDAGQPTWVEEMRVVRAIWALQLVGEVRRLSANKADMINWPDEDIDKLNETDLSDLFPSFHRSLQNQEVKSVRDYLTTLGEATNDEYHRLPQPPPGSVTTRWATALPIPQKITYIVRVYCKDGGIHRLNPGDTVPAGGRPIPCPKPSEDDDWGKTEPALKYASFGANFFRSLTENSAGPGASPIPGVQFDSFSPLGFAFWDRWRMHLLGLAPPFPGGNDYFYFFAWESILPPEEVKRIKDGLREKWWKSWAHYNASLAASRAQAKRDRVVNGVST</sequence>
<dbReference type="Proteomes" id="UP000288168">
    <property type="component" value="Unassembled WGS sequence"/>
</dbReference>
<reference evidence="1 2" key="1">
    <citation type="submission" date="2017-06" db="EMBL/GenBank/DDBJ databases">
        <title>Comparative genomic analysis of Ambrosia Fusariam Clade fungi.</title>
        <authorList>
            <person name="Stajich J.E."/>
            <person name="Carrillo J."/>
            <person name="Kijimoto T."/>
            <person name="Eskalen A."/>
            <person name="O'Donnell K."/>
            <person name="Kasson M."/>
        </authorList>
    </citation>
    <scope>NUCLEOTIDE SEQUENCE [LARGE SCALE GENOMIC DNA]</scope>
    <source>
        <strain evidence="1 2">NRRL62584</strain>
    </source>
</reference>
<dbReference type="OrthoDB" id="4358152at2759"/>
<accession>A0A428PMI9</accession>
<comment type="caution">
    <text evidence="1">The sequence shown here is derived from an EMBL/GenBank/DDBJ whole genome shotgun (WGS) entry which is preliminary data.</text>
</comment>
<gene>
    <name evidence="1" type="ORF">CEP54_009983</name>
</gene>
<evidence type="ECO:0000313" key="2">
    <source>
        <dbReference type="Proteomes" id="UP000288168"/>
    </source>
</evidence>
<evidence type="ECO:0008006" key="3">
    <source>
        <dbReference type="Google" id="ProtNLM"/>
    </source>
</evidence>
<protein>
    <recommendedName>
        <fullName evidence="3">F-box domain-containing protein</fullName>
    </recommendedName>
</protein>
<name>A0A428PMI9_9HYPO</name>
<proteinExistence type="predicted"/>
<evidence type="ECO:0000313" key="1">
    <source>
        <dbReference type="EMBL" id="RSL54264.1"/>
    </source>
</evidence>